<dbReference type="PANTHER" id="PTHR20872:SF1">
    <property type="entry name" value="F-BOX DOMAIN-CONTAINING PROTEIN"/>
    <property type="match status" value="1"/>
</dbReference>
<protein>
    <recommendedName>
        <fullName evidence="1">F-box domain-containing protein</fullName>
    </recommendedName>
</protein>
<dbReference type="InterPro" id="IPR036047">
    <property type="entry name" value="F-box-like_dom_sf"/>
</dbReference>
<dbReference type="InterPro" id="IPR032675">
    <property type="entry name" value="LRR_dom_sf"/>
</dbReference>
<dbReference type="PROSITE" id="PS50181">
    <property type="entry name" value="FBOX"/>
    <property type="match status" value="1"/>
</dbReference>
<dbReference type="EMBL" id="QDEB01005424">
    <property type="protein sequence ID" value="RZC42746.1"/>
    <property type="molecule type" value="Genomic_DNA"/>
</dbReference>
<dbReference type="InterPro" id="IPR001810">
    <property type="entry name" value="F-box_dom"/>
</dbReference>
<dbReference type="Gene3D" id="3.80.10.10">
    <property type="entry name" value="Ribonuclease Inhibitor"/>
    <property type="match status" value="1"/>
</dbReference>
<dbReference type="PANTHER" id="PTHR20872">
    <property type="match status" value="1"/>
</dbReference>
<organism evidence="2 3">
    <name type="scientific">Asbolus verrucosus</name>
    <name type="common">Desert ironclad beetle</name>
    <dbReference type="NCBI Taxonomy" id="1661398"/>
    <lineage>
        <taxon>Eukaryota</taxon>
        <taxon>Metazoa</taxon>
        <taxon>Ecdysozoa</taxon>
        <taxon>Arthropoda</taxon>
        <taxon>Hexapoda</taxon>
        <taxon>Insecta</taxon>
        <taxon>Pterygota</taxon>
        <taxon>Neoptera</taxon>
        <taxon>Endopterygota</taxon>
        <taxon>Coleoptera</taxon>
        <taxon>Polyphaga</taxon>
        <taxon>Cucujiformia</taxon>
        <taxon>Tenebrionidae</taxon>
        <taxon>Pimeliinae</taxon>
        <taxon>Asbolus</taxon>
    </lineage>
</organism>
<accession>A0A482WC07</accession>
<gene>
    <name evidence="2" type="ORF">BDFB_000327</name>
</gene>
<name>A0A482WC07_ASBVE</name>
<dbReference type="SMART" id="SM00256">
    <property type="entry name" value="FBOX"/>
    <property type="match status" value="1"/>
</dbReference>
<evidence type="ECO:0000313" key="3">
    <source>
        <dbReference type="Proteomes" id="UP000292052"/>
    </source>
</evidence>
<reference evidence="2 3" key="1">
    <citation type="submission" date="2017-03" db="EMBL/GenBank/DDBJ databases">
        <title>Genome of the blue death feigning beetle - Asbolus verrucosus.</title>
        <authorList>
            <person name="Rider S.D."/>
        </authorList>
    </citation>
    <scope>NUCLEOTIDE SEQUENCE [LARGE SCALE GENOMIC DNA]</scope>
    <source>
        <strain evidence="2">Butters</strain>
        <tissue evidence="2">Head and leg muscle</tissue>
    </source>
</reference>
<sequence>MKRGCWKVDDNDEGPVTNTFYKRDKHHKFSPELWNEMYKSKNTGSKAIYIDLEEEEQREDKQYSRWSDLPDLLLEEIFSYLSIREKYYASLVCKSWYRAFYLPYVWSQFVLEDNTLTRGRFNYYSGWQYVLDHLRTQTCLSQVGKNFRKLTFEPMLNFYNLYEFMNMISWCTEQSLTNDNPEFQVGRNIHTLKFTFPCNMANRDDTERIRLFGTGGKLLAALKRLMSNLKKLKRLELIDLMLDAKEAQFLLDEVCEGCYLTLHTLSVINTTRVQYELFHVLYISPQNLGDDVIELLSHTNIKHIHILQNRYTPNDIIIKPVSYKTWKTTRKNSPKLKVHLQIESLKERALIWQQGAPVTTILYDSPHIRLRGDALMTAVEFYKDKLRVYGHKNIPRFYRSKSFYERIDSNLLLLVRQCPYLTTLIITERISTSTALLLAYTGKNLKYMFIRGNAVIIRCDWPQSPEWSDEFYAWLKINSRSYELVEKEISQIMGHKWQFLTDKQFKRLHCNLHEL</sequence>
<proteinExistence type="predicted"/>
<dbReference type="OrthoDB" id="9974792at2759"/>
<dbReference type="Proteomes" id="UP000292052">
    <property type="component" value="Unassembled WGS sequence"/>
</dbReference>
<feature type="domain" description="F-box" evidence="1">
    <location>
        <begin position="63"/>
        <end position="109"/>
    </location>
</feature>
<dbReference type="STRING" id="1661398.A0A482WC07"/>
<comment type="caution">
    <text evidence="2">The sequence shown here is derived from an EMBL/GenBank/DDBJ whole genome shotgun (WGS) entry which is preliminary data.</text>
</comment>
<dbReference type="Pfam" id="PF12937">
    <property type="entry name" value="F-box-like"/>
    <property type="match status" value="1"/>
</dbReference>
<evidence type="ECO:0000259" key="1">
    <source>
        <dbReference type="PROSITE" id="PS50181"/>
    </source>
</evidence>
<dbReference type="AlphaFoldDB" id="A0A482WC07"/>
<keyword evidence="3" id="KW-1185">Reference proteome</keyword>
<dbReference type="Gene3D" id="1.20.1280.50">
    <property type="match status" value="1"/>
</dbReference>
<dbReference type="SUPFAM" id="SSF81383">
    <property type="entry name" value="F-box domain"/>
    <property type="match status" value="1"/>
</dbReference>
<evidence type="ECO:0000313" key="2">
    <source>
        <dbReference type="EMBL" id="RZC42746.1"/>
    </source>
</evidence>